<dbReference type="EMBL" id="JBFNXR010000033">
    <property type="protein sequence ID" value="MEW9855557.1"/>
    <property type="molecule type" value="Genomic_DNA"/>
</dbReference>
<dbReference type="InterPro" id="IPR002060">
    <property type="entry name" value="Squ/phyt_synthse"/>
</dbReference>
<name>A0ABV3RBT0_9SPHN</name>
<organism evidence="1 2">
    <name type="scientific">Novosphingobium rhizovicinum</name>
    <dbReference type="NCBI Taxonomy" id="3228928"/>
    <lineage>
        <taxon>Bacteria</taxon>
        <taxon>Pseudomonadati</taxon>
        <taxon>Pseudomonadota</taxon>
        <taxon>Alphaproteobacteria</taxon>
        <taxon>Sphingomonadales</taxon>
        <taxon>Sphingomonadaceae</taxon>
        <taxon>Novosphingobium</taxon>
    </lineage>
</organism>
<proteinExistence type="predicted"/>
<accession>A0ABV3RBT0</accession>
<reference evidence="1 2" key="1">
    <citation type="submission" date="2024-06" db="EMBL/GenBank/DDBJ databases">
        <title>Novosphingobium rhizovicinus M1R2S20.</title>
        <authorList>
            <person name="Sun J.-Q."/>
        </authorList>
    </citation>
    <scope>NUCLEOTIDE SEQUENCE [LARGE SCALE GENOMIC DNA]</scope>
    <source>
        <strain evidence="1 2">M1R2S20</strain>
    </source>
</reference>
<dbReference type="Proteomes" id="UP001556118">
    <property type="component" value="Unassembled WGS sequence"/>
</dbReference>
<evidence type="ECO:0000313" key="1">
    <source>
        <dbReference type="EMBL" id="MEW9855557.1"/>
    </source>
</evidence>
<dbReference type="Pfam" id="PF00494">
    <property type="entry name" value="SQS_PSY"/>
    <property type="match status" value="1"/>
</dbReference>
<gene>
    <name evidence="1" type="ORF">ABUH87_10300</name>
</gene>
<dbReference type="SUPFAM" id="SSF48576">
    <property type="entry name" value="Terpenoid synthases"/>
    <property type="match status" value="1"/>
</dbReference>
<keyword evidence="2" id="KW-1185">Reference proteome</keyword>
<comment type="caution">
    <text evidence="1">The sequence shown here is derived from an EMBL/GenBank/DDBJ whole genome shotgun (WGS) entry which is preliminary data.</text>
</comment>
<sequence>MDLTHTLMNSLPAVSRLALVYAPRRAREQTLALLALDARLAELMRGSSEPMLAQLRLAWWREALERPTTGWPEGEPIFAALRSWQGQHSALVPLVDGWEALTAPPPLEANALKAFAEGRAAGSAALARTVGAEDNVEEARSLGRMWALEDLNMRLSRSDERELARTLAVEEPLALPRTGRALRPLRVIAALSRRRRVAANEAAASSPGAVVEALRRGLLGL</sequence>
<evidence type="ECO:0000313" key="2">
    <source>
        <dbReference type="Proteomes" id="UP001556118"/>
    </source>
</evidence>
<protein>
    <submittedName>
        <fullName evidence="1">Squalene/phytoene synthase family protein</fullName>
    </submittedName>
</protein>
<dbReference type="RefSeq" id="WP_367773244.1">
    <property type="nucleotide sequence ID" value="NZ_JBFNXR010000033.1"/>
</dbReference>
<dbReference type="Gene3D" id="1.10.600.10">
    <property type="entry name" value="Farnesyl Diphosphate Synthase"/>
    <property type="match status" value="1"/>
</dbReference>
<dbReference type="InterPro" id="IPR008949">
    <property type="entry name" value="Isoprenoid_synthase_dom_sf"/>
</dbReference>